<organism evidence="2 3">
    <name type="scientific">Boothiomyces macroporosus</name>
    <dbReference type="NCBI Taxonomy" id="261099"/>
    <lineage>
        <taxon>Eukaryota</taxon>
        <taxon>Fungi</taxon>
        <taxon>Fungi incertae sedis</taxon>
        <taxon>Chytridiomycota</taxon>
        <taxon>Chytridiomycota incertae sedis</taxon>
        <taxon>Chytridiomycetes</taxon>
        <taxon>Rhizophydiales</taxon>
        <taxon>Terramycetaceae</taxon>
        <taxon>Boothiomyces</taxon>
    </lineage>
</organism>
<dbReference type="AlphaFoldDB" id="A0AAD5Y7T6"/>
<accession>A0AAD5Y7T6</accession>
<evidence type="ECO:0000313" key="2">
    <source>
        <dbReference type="EMBL" id="KAJ3256477.1"/>
    </source>
</evidence>
<evidence type="ECO:0000313" key="3">
    <source>
        <dbReference type="Proteomes" id="UP001210925"/>
    </source>
</evidence>
<reference evidence="2" key="1">
    <citation type="submission" date="2020-05" db="EMBL/GenBank/DDBJ databases">
        <title>Phylogenomic resolution of chytrid fungi.</title>
        <authorList>
            <person name="Stajich J.E."/>
            <person name="Amses K."/>
            <person name="Simmons R."/>
            <person name="Seto K."/>
            <person name="Myers J."/>
            <person name="Bonds A."/>
            <person name="Quandt C.A."/>
            <person name="Barry K."/>
            <person name="Liu P."/>
            <person name="Grigoriev I."/>
            <person name="Longcore J.E."/>
            <person name="James T.Y."/>
        </authorList>
    </citation>
    <scope>NUCLEOTIDE SEQUENCE</scope>
    <source>
        <strain evidence="2">PLAUS21</strain>
    </source>
</reference>
<feature type="chain" id="PRO_5041970713" evidence="1">
    <location>
        <begin position="23"/>
        <end position="165"/>
    </location>
</feature>
<evidence type="ECO:0000256" key="1">
    <source>
        <dbReference type="SAM" id="SignalP"/>
    </source>
</evidence>
<sequence>MKLTILTAIALVSATPMPQADPQNCNQLCHKRFPFGNQLGRLIQCQNVCKACAQHCVKEFPFGNQLGEQNQCIAQCTPDFVLPTTAAAQPTTQAAPPAPTATVFANCDAKCAAKFPFGNELGQRNQCVTQCQQCQTNCNNQFKFGNQLGNLINCYRTVCQVQPPF</sequence>
<feature type="signal peptide" evidence="1">
    <location>
        <begin position="1"/>
        <end position="22"/>
    </location>
</feature>
<proteinExistence type="predicted"/>
<keyword evidence="1" id="KW-0732">Signal</keyword>
<dbReference type="EMBL" id="JADGKB010000050">
    <property type="protein sequence ID" value="KAJ3256477.1"/>
    <property type="molecule type" value="Genomic_DNA"/>
</dbReference>
<name>A0AAD5Y7T6_9FUNG</name>
<gene>
    <name evidence="2" type="ORF">HK103_005475</name>
</gene>
<protein>
    <submittedName>
        <fullName evidence="2">Uncharacterized protein</fullName>
    </submittedName>
</protein>
<dbReference type="Proteomes" id="UP001210925">
    <property type="component" value="Unassembled WGS sequence"/>
</dbReference>
<keyword evidence="3" id="KW-1185">Reference proteome</keyword>
<comment type="caution">
    <text evidence="2">The sequence shown here is derived from an EMBL/GenBank/DDBJ whole genome shotgun (WGS) entry which is preliminary data.</text>
</comment>